<reference evidence="1" key="2">
    <citation type="journal article" date="2023" name="Science">
        <title>Genomic signatures of disease resistance in endangered staghorn corals.</title>
        <authorList>
            <person name="Vollmer S.V."/>
            <person name="Selwyn J.D."/>
            <person name="Despard B.A."/>
            <person name="Roesel C.L."/>
        </authorList>
    </citation>
    <scope>NUCLEOTIDE SEQUENCE</scope>
    <source>
        <strain evidence="1">K2</strain>
    </source>
</reference>
<evidence type="ECO:0000313" key="1">
    <source>
        <dbReference type="EMBL" id="KAK2547549.1"/>
    </source>
</evidence>
<gene>
    <name evidence="1" type="ORF">P5673_032466</name>
</gene>
<dbReference type="AlphaFoldDB" id="A0AAD9URS3"/>
<proteinExistence type="predicted"/>
<dbReference type="Proteomes" id="UP001249851">
    <property type="component" value="Unassembled WGS sequence"/>
</dbReference>
<accession>A0AAD9URS3</accession>
<name>A0AAD9URS3_ACRCE</name>
<sequence>MHFKPLRNKVNIAIKKAKVEYYNSFFKKNWGNIKNTWKGINTIFGKIPQPTRIHSLKIGDTIYTTPDEISNRLNHHFCSVGPILANGIPPTNSISPEKICSSGIVHLAISDHSLVFMTLKICYERTGIHRTIESRILKNFNHHHFLNDVAQQPWNRVFSETNPETMQD</sequence>
<feature type="non-terminal residue" evidence="1">
    <location>
        <position position="168"/>
    </location>
</feature>
<dbReference type="EMBL" id="JARQWQ010000179">
    <property type="protein sequence ID" value="KAK2547549.1"/>
    <property type="molecule type" value="Genomic_DNA"/>
</dbReference>
<comment type="caution">
    <text evidence="1">The sequence shown here is derived from an EMBL/GenBank/DDBJ whole genome shotgun (WGS) entry which is preliminary data.</text>
</comment>
<evidence type="ECO:0000313" key="2">
    <source>
        <dbReference type="Proteomes" id="UP001249851"/>
    </source>
</evidence>
<keyword evidence="2" id="KW-1185">Reference proteome</keyword>
<reference evidence="1" key="1">
    <citation type="journal article" date="2023" name="G3 (Bethesda)">
        <title>Whole genome assembly and annotation of the endangered Caribbean coral Acropora cervicornis.</title>
        <authorList>
            <person name="Selwyn J.D."/>
            <person name="Vollmer S.V."/>
        </authorList>
    </citation>
    <scope>NUCLEOTIDE SEQUENCE</scope>
    <source>
        <strain evidence="1">K2</strain>
    </source>
</reference>
<organism evidence="1 2">
    <name type="scientific">Acropora cervicornis</name>
    <name type="common">Staghorn coral</name>
    <dbReference type="NCBI Taxonomy" id="6130"/>
    <lineage>
        <taxon>Eukaryota</taxon>
        <taxon>Metazoa</taxon>
        <taxon>Cnidaria</taxon>
        <taxon>Anthozoa</taxon>
        <taxon>Hexacorallia</taxon>
        <taxon>Scleractinia</taxon>
        <taxon>Astrocoeniina</taxon>
        <taxon>Acroporidae</taxon>
        <taxon>Acropora</taxon>
    </lineage>
</organism>
<protein>
    <submittedName>
        <fullName evidence="1">Uncharacterized protein</fullName>
    </submittedName>
</protein>